<organism evidence="1 2">
    <name type="scientific">Bradyrhizobium diazoefficiens SEMIA 5080</name>
    <dbReference type="NCBI Taxonomy" id="754504"/>
    <lineage>
        <taxon>Bacteria</taxon>
        <taxon>Pseudomonadati</taxon>
        <taxon>Pseudomonadota</taxon>
        <taxon>Alphaproteobacteria</taxon>
        <taxon>Hyphomicrobiales</taxon>
        <taxon>Nitrobacteraceae</taxon>
        <taxon>Bradyrhizobium</taxon>
    </lineage>
</organism>
<evidence type="ECO:0000313" key="2">
    <source>
        <dbReference type="Proteomes" id="UP000024900"/>
    </source>
</evidence>
<comment type="caution">
    <text evidence="1">The sequence shown here is derived from an EMBL/GenBank/DDBJ whole genome shotgun (WGS) entry which is preliminary data.</text>
</comment>
<dbReference type="AlphaFoldDB" id="A0A837CCF2"/>
<reference evidence="1 2" key="1">
    <citation type="journal article" date="2014" name="BMC Genomics">
        <title>Comparative genomics of Bradyrhizobium japonicum CPAC 15 and Bradyrhizobium diazoefficiens CPAC 7: elite model strains for understanding symbiotic performance with soybean.</title>
        <authorList>
            <person name="Siqueira A.F."/>
            <person name="Ormeno-Orrillo E."/>
            <person name="Souza R.C."/>
            <person name="Rodrigues E.P."/>
            <person name="Almeida L.G."/>
            <person name="Barcellos F.G."/>
            <person name="Batista J.S."/>
            <person name="Nakatami A.S."/>
            <person name="Martinez-Romero E."/>
            <person name="Vasconcelos A.T."/>
            <person name="Hungria M."/>
        </authorList>
    </citation>
    <scope>NUCLEOTIDE SEQUENCE [LARGE SCALE GENOMIC DNA]</scope>
    <source>
        <strain evidence="1 2">SEMIA 5080</strain>
    </source>
</reference>
<dbReference type="Proteomes" id="UP000024900">
    <property type="component" value="Unassembled WGS sequence"/>
</dbReference>
<dbReference type="EMBL" id="ADOU02000005">
    <property type="protein sequence ID" value="KGJ66986.1"/>
    <property type="molecule type" value="Genomic_DNA"/>
</dbReference>
<sequence>MHYACNPAFVPAAGPAIVNVMPDVSKAALCRAARGDADIFASGDAFTTSTIRHKGATIWPLRALNMAYLTGGFRRR</sequence>
<gene>
    <name evidence="1" type="ORF">BJA5080_03605</name>
</gene>
<protein>
    <submittedName>
        <fullName evidence="1">Uncharacterized protein</fullName>
    </submittedName>
</protein>
<proteinExistence type="predicted"/>
<name>A0A837CCF2_9BRAD</name>
<accession>A0A837CCF2</accession>
<evidence type="ECO:0000313" key="1">
    <source>
        <dbReference type="EMBL" id="KGJ66986.1"/>
    </source>
</evidence>